<evidence type="ECO:0000313" key="1">
    <source>
        <dbReference type="EMBL" id="KAE8145897.1"/>
    </source>
</evidence>
<gene>
    <name evidence="1" type="ORF">BDV25DRAFT_170167</name>
</gene>
<proteinExistence type="predicted"/>
<dbReference type="OrthoDB" id="2730545at2759"/>
<dbReference type="Proteomes" id="UP000325780">
    <property type="component" value="Unassembled WGS sequence"/>
</dbReference>
<reference evidence="1 2" key="1">
    <citation type="submission" date="2019-04" db="EMBL/GenBank/DDBJ databases">
        <title>Friends and foes A comparative genomics study of 23 Aspergillus species from section Flavi.</title>
        <authorList>
            <consortium name="DOE Joint Genome Institute"/>
            <person name="Kjaerbolling I."/>
            <person name="Vesth T."/>
            <person name="Frisvad J.C."/>
            <person name="Nybo J.L."/>
            <person name="Theobald S."/>
            <person name="Kildgaard S."/>
            <person name="Isbrandt T."/>
            <person name="Kuo A."/>
            <person name="Sato A."/>
            <person name="Lyhne E.K."/>
            <person name="Kogle M.E."/>
            <person name="Wiebenga A."/>
            <person name="Kun R.S."/>
            <person name="Lubbers R.J."/>
            <person name="Makela M.R."/>
            <person name="Barry K."/>
            <person name="Chovatia M."/>
            <person name="Clum A."/>
            <person name="Daum C."/>
            <person name="Haridas S."/>
            <person name="He G."/>
            <person name="LaButti K."/>
            <person name="Lipzen A."/>
            <person name="Mondo S."/>
            <person name="Riley R."/>
            <person name="Salamov A."/>
            <person name="Simmons B.A."/>
            <person name="Magnuson J.K."/>
            <person name="Henrissat B."/>
            <person name="Mortensen U.H."/>
            <person name="Larsen T.O."/>
            <person name="Devries R.P."/>
            <person name="Grigoriev I.V."/>
            <person name="Machida M."/>
            <person name="Baker S.E."/>
            <person name="Andersen M.R."/>
        </authorList>
    </citation>
    <scope>NUCLEOTIDE SEQUENCE [LARGE SCALE GENOMIC DNA]</scope>
    <source>
        <strain evidence="1 2">IBT 18842</strain>
    </source>
</reference>
<evidence type="ECO:0000313" key="2">
    <source>
        <dbReference type="Proteomes" id="UP000325780"/>
    </source>
</evidence>
<protein>
    <submittedName>
        <fullName evidence="1">Uncharacterized protein</fullName>
    </submittedName>
</protein>
<dbReference type="AlphaFoldDB" id="A0A5N6THV0"/>
<keyword evidence="2" id="KW-1185">Reference proteome</keyword>
<name>A0A5N6THV0_ASPAV</name>
<organism evidence="1 2">
    <name type="scientific">Aspergillus avenaceus</name>
    <dbReference type="NCBI Taxonomy" id="36643"/>
    <lineage>
        <taxon>Eukaryota</taxon>
        <taxon>Fungi</taxon>
        <taxon>Dikarya</taxon>
        <taxon>Ascomycota</taxon>
        <taxon>Pezizomycotina</taxon>
        <taxon>Eurotiomycetes</taxon>
        <taxon>Eurotiomycetidae</taxon>
        <taxon>Eurotiales</taxon>
        <taxon>Aspergillaceae</taxon>
        <taxon>Aspergillus</taxon>
        <taxon>Aspergillus subgen. Circumdati</taxon>
    </lineage>
</organism>
<dbReference type="EMBL" id="ML742303">
    <property type="protein sequence ID" value="KAE8145897.1"/>
    <property type="molecule type" value="Genomic_DNA"/>
</dbReference>
<accession>A0A5N6THV0</accession>
<sequence length="232" mass="26604">MNPEHEKKAHINRYEPLRLLRRNKVPCVVWFEDTLRYYGVPTVLFDLYILVPNIEVAANLLIKEGWVLDTQGPAMIGNAEVDLPQSRLVSVCGQKKTVLLPASDWKFAFPWELQQRASYFPSFPEFLDALVESWLDCPFEDPFLLLHLACQIGYLYAHAGALQERAFAKSLKRQHRQFHYDVLAGMVTGTAQFRAHERAVRDAFLQGQYELQECSAYCDNAQLFPVASDAHS</sequence>